<evidence type="ECO:0000313" key="5">
    <source>
        <dbReference type="EMBL" id="MBD9697978.1"/>
    </source>
</evidence>
<accession>A0ABR9DLV7</accession>
<dbReference type="InterPro" id="IPR014718">
    <property type="entry name" value="GH-type_carb-bd"/>
</dbReference>
<organism evidence="5 6">
    <name type="scientific">Flavimobilis rhizosphaerae</name>
    <dbReference type="NCBI Taxonomy" id="2775421"/>
    <lineage>
        <taxon>Bacteria</taxon>
        <taxon>Bacillati</taxon>
        <taxon>Actinomycetota</taxon>
        <taxon>Actinomycetes</taxon>
        <taxon>Micrococcales</taxon>
        <taxon>Jonesiaceae</taxon>
        <taxon>Flavimobilis</taxon>
    </lineage>
</organism>
<gene>
    <name evidence="5" type="ORF">IGS67_00480</name>
</gene>
<sequence>MRPGAIVDGSSGEVACDHDHRYPEGVALMRDLGVDAYRFSIGVDVGIACNHAPRGRRPLTPSRRIDGLRPFNGGAAPIGREGGTAGAGVWGPGAVAAAGALLVDRWENRPSREELVVPVTLPSTVRLEPGVGDAPLVVVEHPAATARVHAYGAHVVAWAPAGARDALWLSPDAVLAPGAAIRGGIPLCFPWFGPHPDGAGPAHGFARTSAWRLVGATELPDDEQRPGGAILLTFELTPADVDPALAALWPHDFTARTEVEVGASLTVSLTTTNHGGEPADLTQALHTYLAVDDVRRARVDGLDGGPYLDKVDGDARQVQDGPVLFTGPTDRVYRGTSARLTVSEPGGRTLEVAKAGSRTTVVWNPWAEGASGMRDVPDDAWPRFVCVEAANAADDAVRLPAGETQTLMTRLTVL</sequence>
<dbReference type="Gene3D" id="2.70.98.10">
    <property type="match status" value="1"/>
</dbReference>
<keyword evidence="6" id="KW-1185">Reference proteome</keyword>
<dbReference type="InterPro" id="IPR001360">
    <property type="entry name" value="Glyco_hydro_1"/>
</dbReference>
<keyword evidence="4" id="KW-0413">Isomerase</keyword>
<proteinExistence type="inferred from homology"/>
<dbReference type="InterPro" id="IPR017853">
    <property type="entry name" value="GH"/>
</dbReference>
<evidence type="ECO:0000313" key="6">
    <source>
        <dbReference type="Proteomes" id="UP000642107"/>
    </source>
</evidence>
<evidence type="ECO:0000256" key="4">
    <source>
        <dbReference type="ARBA" id="ARBA00023235"/>
    </source>
</evidence>
<dbReference type="Proteomes" id="UP000642107">
    <property type="component" value="Unassembled WGS sequence"/>
</dbReference>
<comment type="caution">
    <text evidence="5">The sequence shown here is derived from an EMBL/GenBank/DDBJ whole genome shotgun (WGS) entry which is preliminary data.</text>
</comment>
<dbReference type="Pfam" id="PF00232">
    <property type="entry name" value="Glyco_hydro_1"/>
    <property type="match status" value="1"/>
</dbReference>
<dbReference type="SUPFAM" id="SSF74650">
    <property type="entry name" value="Galactose mutarotase-like"/>
    <property type="match status" value="1"/>
</dbReference>
<dbReference type="SUPFAM" id="SSF51445">
    <property type="entry name" value="(Trans)glycosidases"/>
    <property type="match status" value="1"/>
</dbReference>
<dbReference type="RefSeq" id="WP_192276686.1">
    <property type="nucleotide sequence ID" value="NZ_JACZDF010000001.1"/>
</dbReference>
<name>A0ABR9DLV7_9MICO</name>
<dbReference type="EC" id="5.1.3.15" evidence="3"/>
<comment type="catalytic activity">
    <reaction evidence="1">
        <text>alpha-D-glucose 6-phosphate = beta-D-glucose 6-phosphate</text>
        <dbReference type="Rhea" id="RHEA:16249"/>
        <dbReference type="ChEBI" id="CHEBI:58225"/>
        <dbReference type="ChEBI" id="CHEBI:58247"/>
        <dbReference type="EC" id="5.1.3.15"/>
    </reaction>
</comment>
<dbReference type="Pfam" id="PF01263">
    <property type="entry name" value="Aldose_epim"/>
    <property type="match status" value="1"/>
</dbReference>
<dbReference type="EMBL" id="JACZDF010000001">
    <property type="protein sequence ID" value="MBD9697978.1"/>
    <property type="molecule type" value="Genomic_DNA"/>
</dbReference>
<dbReference type="Gene3D" id="3.20.20.80">
    <property type="entry name" value="Glycosidases"/>
    <property type="match status" value="1"/>
</dbReference>
<comment type="similarity">
    <text evidence="2">Belongs to the glucose-6-phosphate 1-epimerase family.</text>
</comment>
<evidence type="ECO:0000256" key="1">
    <source>
        <dbReference type="ARBA" id="ARBA00001096"/>
    </source>
</evidence>
<reference evidence="5 6" key="1">
    <citation type="submission" date="2020-09" db="EMBL/GenBank/DDBJ databases">
        <title>Flavimobilis rhizosphaerae sp. nov., isolated from rhizosphere soil of Spartina alterniflora.</title>
        <authorList>
            <person name="Hanqin C."/>
        </authorList>
    </citation>
    <scope>NUCLEOTIDE SEQUENCE [LARGE SCALE GENOMIC DNA]</scope>
    <source>
        <strain evidence="5 6">GY 10621</strain>
    </source>
</reference>
<dbReference type="CDD" id="cd09020">
    <property type="entry name" value="D-hex-6-P-epi_like"/>
    <property type="match status" value="1"/>
</dbReference>
<evidence type="ECO:0000256" key="3">
    <source>
        <dbReference type="ARBA" id="ARBA00012083"/>
    </source>
</evidence>
<dbReference type="InterPro" id="IPR008183">
    <property type="entry name" value="Aldose_1/G6P_1-epimerase"/>
</dbReference>
<dbReference type="PANTHER" id="PTHR11122:SF13">
    <property type="entry name" value="GLUCOSE-6-PHOSPHATE 1-EPIMERASE"/>
    <property type="match status" value="1"/>
</dbReference>
<evidence type="ECO:0000256" key="2">
    <source>
        <dbReference type="ARBA" id="ARBA00005866"/>
    </source>
</evidence>
<dbReference type="PANTHER" id="PTHR11122">
    <property type="entry name" value="APOSPORY-ASSOCIATED PROTEIN C-RELATED"/>
    <property type="match status" value="1"/>
</dbReference>
<dbReference type="InterPro" id="IPR011013">
    <property type="entry name" value="Gal_mutarotase_sf_dom"/>
</dbReference>
<protein>
    <recommendedName>
        <fullName evidence="3">glucose-6-phosphate 1-epimerase</fullName>
        <ecNumber evidence="3">5.1.3.15</ecNumber>
    </recommendedName>
</protein>
<dbReference type="InterPro" id="IPR025532">
    <property type="entry name" value="G6P_1-epimerase"/>
</dbReference>